<name>A0A4Y4E8B2_CELCE</name>
<reference evidence="2 3" key="1">
    <citation type="submission" date="2019-06" db="EMBL/GenBank/DDBJ databases">
        <title>Whole genome shotgun sequence of Cellulosimicrobium cellulans NBRC 15516.</title>
        <authorList>
            <person name="Hosoyama A."/>
            <person name="Uohara A."/>
            <person name="Ohji S."/>
            <person name="Ichikawa N."/>
        </authorList>
    </citation>
    <scope>NUCLEOTIDE SEQUENCE [LARGE SCALE GENOMIC DNA]</scope>
    <source>
        <strain evidence="2 3">NBRC 15516</strain>
    </source>
</reference>
<feature type="region of interest" description="Disordered" evidence="1">
    <location>
        <begin position="67"/>
        <end position="105"/>
    </location>
</feature>
<organism evidence="2 3">
    <name type="scientific">Cellulosimicrobium cellulans</name>
    <name type="common">Arthrobacter luteus</name>
    <dbReference type="NCBI Taxonomy" id="1710"/>
    <lineage>
        <taxon>Bacteria</taxon>
        <taxon>Bacillati</taxon>
        <taxon>Actinomycetota</taxon>
        <taxon>Actinomycetes</taxon>
        <taxon>Micrococcales</taxon>
        <taxon>Promicromonosporaceae</taxon>
        <taxon>Cellulosimicrobium</taxon>
    </lineage>
</organism>
<gene>
    <name evidence="2" type="ORF">CCE02nite_28600</name>
</gene>
<evidence type="ECO:0000313" key="3">
    <source>
        <dbReference type="Proteomes" id="UP000316659"/>
    </source>
</evidence>
<dbReference type="AlphaFoldDB" id="A0A4Y4E8B2"/>
<evidence type="ECO:0000256" key="1">
    <source>
        <dbReference type="SAM" id="MobiDB-lite"/>
    </source>
</evidence>
<proteinExistence type="predicted"/>
<evidence type="ECO:0000313" key="2">
    <source>
        <dbReference type="EMBL" id="GED10861.1"/>
    </source>
</evidence>
<dbReference type="EMBL" id="BJNZ01000020">
    <property type="protein sequence ID" value="GED10861.1"/>
    <property type="molecule type" value="Genomic_DNA"/>
</dbReference>
<dbReference type="Proteomes" id="UP000316659">
    <property type="component" value="Unassembled WGS sequence"/>
</dbReference>
<protein>
    <submittedName>
        <fullName evidence="2">Uncharacterized protein</fullName>
    </submittedName>
</protein>
<accession>A0A4Y4E8B2</accession>
<sequence length="105" mass="10856">MGTLTPLVSPARRPTLHVGPVRVVTFPAAPAHLRGPSTRPGLFPFATRHAGRVPPVGHRIAAEKWASAPDPTASGAEAHFSARSVAGRAPRTLVQAEDGRATGAT</sequence>
<comment type="caution">
    <text evidence="2">The sequence shown here is derived from an EMBL/GenBank/DDBJ whole genome shotgun (WGS) entry which is preliminary data.</text>
</comment>